<dbReference type="GO" id="GO:0006260">
    <property type="term" value="P:DNA replication"/>
    <property type="evidence" value="ECO:0007669"/>
    <property type="project" value="UniProtKB-KW"/>
</dbReference>
<dbReference type="NCBIfam" id="NF005298">
    <property type="entry name" value="PRK06826.1"/>
    <property type="match status" value="1"/>
</dbReference>
<feature type="domain" description="Polymerase/histidinol phosphatase N-terminal" evidence="11">
    <location>
        <begin position="10"/>
        <end position="77"/>
    </location>
</feature>
<dbReference type="InterPro" id="IPR016195">
    <property type="entry name" value="Pol/histidinol_Pase-like"/>
</dbReference>
<dbReference type="GO" id="GO:0005737">
    <property type="term" value="C:cytoplasm"/>
    <property type="evidence" value="ECO:0007669"/>
    <property type="project" value="UniProtKB-SubCell"/>
</dbReference>
<dbReference type="GO" id="GO:0008408">
    <property type="term" value="F:3'-5' exonuclease activity"/>
    <property type="evidence" value="ECO:0007669"/>
    <property type="project" value="InterPro"/>
</dbReference>
<dbReference type="InterPro" id="IPR040982">
    <property type="entry name" value="DNA_pol3_finger"/>
</dbReference>
<dbReference type="NCBIfam" id="NF004226">
    <property type="entry name" value="PRK05673.1"/>
    <property type="match status" value="1"/>
</dbReference>
<keyword evidence="6 12" id="KW-0548">Nucleotidyltransferase</keyword>
<comment type="caution">
    <text evidence="12">The sequence shown here is derived from an EMBL/GenBank/DDBJ whole genome shotgun (WGS) entry which is preliminary data.</text>
</comment>
<dbReference type="InterPro" id="IPR012340">
    <property type="entry name" value="NA-bd_OB-fold"/>
</dbReference>
<keyword evidence="8" id="KW-0239">DNA-directed DNA polymerase</keyword>
<dbReference type="CDD" id="cd04485">
    <property type="entry name" value="DnaE_OBF"/>
    <property type="match status" value="1"/>
</dbReference>
<dbReference type="Pfam" id="PF01336">
    <property type="entry name" value="tRNA_anti-codon"/>
    <property type="match status" value="1"/>
</dbReference>
<evidence type="ECO:0000256" key="8">
    <source>
        <dbReference type="ARBA" id="ARBA00022932"/>
    </source>
</evidence>
<evidence type="ECO:0000259" key="11">
    <source>
        <dbReference type="SMART" id="SM00481"/>
    </source>
</evidence>
<reference evidence="12" key="2">
    <citation type="submission" date="2020-10" db="EMBL/GenBank/DDBJ databases">
        <title>Comparative genomics of the Acetobacterium genus.</title>
        <authorList>
            <person name="Marshall C."/>
            <person name="May H."/>
            <person name="Norman S."/>
        </authorList>
    </citation>
    <scope>NUCLEOTIDE SEQUENCE</scope>
    <source>
        <strain evidence="12">DER-2019</strain>
    </source>
</reference>
<dbReference type="SUPFAM" id="SSF160975">
    <property type="entry name" value="AF1531-like"/>
    <property type="match status" value="1"/>
</dbReference>
<evidence type="ECO:0000313" key="13">
    <source>
        <dbReference type="Proteomes" id="UP000616595"/>
    </source>
</evidence>
<evidence type="ECO:0000256" key="4">
    <source>
        <dbReference type="ARBA" id="ARBA00019114"/>
    </source>
</evidence>
<evidence type="ECO:0000256" key="1">
    <source>
        <dbReference type="ARBA" id="ARBA00004496"/>
    </source>
</evidence>
<dbReference type="SMART" id="SM00481">
    <property type="entry name" value="POLIIIAc"/>
    <property type="match status" value="1"/>
</dbReference>
<evidence type="ECO:0000256" key="10">
    <source>
        <dbReference type="ARBA" id="ARBA00049244"/>
    </source>
</evidence>
<protein>
    <recommendedName>
        <fullName evidence="4">DNA polymerase III subunit alpha</fullName>
        <ecNumber evidence="3">2.7.7.7</ecNumber>
    </recommendedName>
</protein>
<dbReference type="Pfam" id="PF14579">
    <property type="entry name" value="HHH_6"/>
    <property type="match status" value="1"/>
</dbReference>
<evidence type="ECO:0000256" key="3">
    <source>
        <dbReference type="ARBA" id="ARBA00012417"/>
    </source>
</evidence>
<comment type="function">
    <text evidence="9">DNA polymerase III is a complex, multichain enzyme responsible for most of the replicative synthesis in bacteria. This DNA polymerase also exhibits 3' to 5' exonuclease activity. The alpha chain is the DNA polymerase.</text>
</comment>
<proteinExistence type="inferred from homology"/>
<evidence type="ECO:0000256" key="5">
    <source>
        <dbReference type="ARBA" id="ARBA00022679"/>
    </source>
</evidence>
<dbReference type="Gene3D" id="1.10.150.870">
    <property type="match status" value="1"/>
</dbReference>
<dbReference type="SUPFAM" id="SSF89550">
    <property type="entry name" value="PHP domain-like"/>
    <property type="match status" value="1"/>
</dbReference>
<dbReference type="Pfam" id="PF07733">
    <property type="entry name" value="DNA_pol3_alpha"/>
    <property type="match status" value="1"/>
</dbReference>
<dbReference type="GO" id="GO:0003887">
    <property type="term" value="F:DNA-directed DNA polymerase activity"/>
    <property type="evidence" value="ECO:0007669"/>
    <property type="project" value="UniProtKB-KW"/>
</dbReference>
<dbReference type="InterPro" id="IPR029460">
    <property type="entry name" value="DNAPol_HHH"/>
</dbReference>
<gene>
    <name evidence="12" type="ORF">GH810_10195</name>
</gene>
<dbReference type="EMBL" id="WJBD01000011">
    <property type="protein sequence ID" value="MBC3888680.1"/>
    <property type="molecule type" value="Genomic_DNA"/>
</dbReference>
<dbReference type="InterPro" id="IPR011708">
    <property type="entry name" value="DNA_pol3_alpha_NTPase_dom"/>
</dbReference>
<dbReference type="InterPro" id="IPR004013">
    <property type="entry name" value="PHP_dom"/>
</dbReference>
<keyword evidence="13" id="KW-1185">Reference proteome</keyword>
<evidence type="ECO:0000256" key="6">
    <source>
        <dbReference type="ARBA" id="ARBA00022695"/>
    </source>
</evidence>
<sequence>MVTNMEKNFTHLHVHSEFSLLDGFCRINALVKAAAEKGMDSVALTDHGVLFGAIDFYKACQKEKIHPVIGCEVYVSPRGLEQKEPQLDKERFHLILLAENNKGYKNLMRIVSKGFIDGFYYKPRIDHNYLKENSEGLICLSACIGGEIPQMILNNDVDGAVQRCLLYQNIFGKDHFFLEIQDHRLREEALVNERMLEFSKKYEIPLVATNDVHYINKEDSENHDVLLCIQTAATVQEEKRMRFPNNEFYLKSPEEMSKLFLDVPEAIENSNRIAKRCQVTFDLEETHLPKFELPANENAKDYLKKLCIQGMQKKYQNASSELDDRLEYELDTIHTMGFDDYFLIVWDFIKYAKDHQIMVGPGRGSAAGSVVAYCLGITTIDPIKYQLLFERFLNPERVTMPDIDVDFCYERRQEVIDYVVHKYGEDRVAQIITFGTMAARGALRDVGRALDMPYNAVDRVAKEIPIHPGANVTIKDALEENPELRKMEAADEDVAKLIRTAQSIEGLSRHASTHAAGVVISDKPLVEYIPLYRNNDAITTQFPMGLLEDLGLLKMDFLGLRTLTVIRDALENIVLSGRPCPDLEALEMNDAKVYEMLSKGDTMGVFQLESRGMQQFMKELQPSNFEDIIAGISLYRPGPMEQIPRYIENKKNPNCISYDHPILEPILNVTYGCMVYQEQVMQIFRDVAGFSMGRSDLVRRAMSKKKGDVMEAEGQVFIHGEVNENGKIVVDGAIRRGVPEKVAIKIFVEMKDFAKYAFNKSHAAAYAVISYQTAWLKYFHPTAFMAALMSSIMDDEKKVAKYIEDCRKIGIQVLPPNINASYEKFSVSENSICFGLGAVKGLGKNAIAAIIEARKKSGDFQSLREFCERVDLKSLNKRSIESLIKGGAFDSIGNNRAQMLATAELIVDQVQREKKDRLSGQMSLLDMANLGDSRAMLILKEEHFPQKEPFSKEERLVLEKEVLGLYVTGHPLEKYEEILKKTVTLFSNMIDSYQDLKDAGIRDGQQVSVGGLIAELKTMMTKKGQMMCFLTIEDLYGRIEVVVFPRTYDEYRNYLKQDQPIVIKGRINYNEEAQTSVIASQICPIGQPSNQLKTLKVEEISAPYETTNGTQLQKKLVLSFDDLTEKSLIKTVKSVLIKYPGPVPVVLYLRNDHKNFGANRNLWVTPGEALISELTHILGNQNVEVK</sequence>
<dbReference type="InterPro" id="IPR041931">
    <property type="entry name" value="DNA_pol3_alpha_thumb_dom"/>
</dbReference>
<dbReference type="InterPro" id="IPR004365">
    <property type="entry name" value="NA-bd_OB_tRNA"/>
</dbReference>
<dbReference type="CDD" id="cd12113">
    <property type="entry name" value="PHP_PolIIIA_DnaE3"/>
    <property type="match status" value="1"/>
</dbReference>
<evidence type="ECO:0000313" key="12">
    <source>
        <dbReference type="EMBL" id="MBC3888680.1"/>
    </source>
</evidence>
<dbReference type="Gene3D" id="2.40.50.140">
    <property type="entry name" value="Nucleic acid-binding proteins"/>
    <property type="match status" value="1"/>
</dbReference>
<dbReference type="Pfam" id="PF17657">
    <property type="entry name" value="DNA_pol3_finger"/>
    <property type="match status" value="1"/>
</dbReference>
<dbReference type="NCBIfam" id="TIGR00594">
    <property type="entry name" value="polc"/>
    <property type="match status" value="1"/>
</dbReference>
<dbReference type="InterPro" id="IPR004805">
    <property type="entry name" value="DnaE2/DnaE/PolC"/>
</dbReference>
<dbReference type="PANTHER" id="PTHR32294:SF0">
    <property type="entry name" value="DNA POLYMERASE III SUBUNIT ALPHA"/>
    <property type="match status" value="1"/>
</dbReference>
<dbReference type="OrthoDB" id="9803237at2"/>
<dbReference type="Proteomes" id="UP000616595">
    <property type="component" value="Unassembled WGS sequence"/>
</dbReference>
<keyword evidence="7" id="KW-0235">DNA replication</keyword>
<evidence type="ECO:0000256" key="2">
    <source>
        <dbReference type="ARBA" id="ARBA00009496"/>
    </source>
</evidence>
<dbReference type="Gene3D" id="3.20.20.140">
    <property type="entry name" value="Metal-dependent hydrolases"/>
    <property type="match status" value="1"/>
</dbReference>
<dbReference type="Gene3D" id="1.10.10.1600">
    <property type="entry name" value="Bacterial DNA polymerase III alpha subunit, thumb domain"/>
    <property type="match status" value="1"/>
</dbReference>
<evidence type="ECO:0000256" key="7">
    <source>
        <dbReference type="ARBA" id="ARBA00022705"/>
    </source>
</evidence>
<dbReference type="EC" id="2.7.7.7" evidence="3"/>
<dbReference type="AlphaFoldDB" id="A0A923KWQ9"/>
<dbReference type="Pfam" id="PF02811">
    <property type="entry name" value="PHP"/>
    <property type="match status" value="1"/>
</dbReference>
<comment type="subcellular location">
    <subcellularLocation>
        <location evidence="1">Cytoplasm</location>
    </subcellularLocation>
</comment>
<reference evidence="12" key="1">
    <citation type="submission" date="2019-10" db="EMBL/GenBank/DDBJ databases">
        <authorList>
            <person name="Ross D.E."/>
            <person name="Gulliver D."/>
        </authorList>
    </citation>
    <scope>NUCLEOTIDE SEQUENCE</scope>
    <source>
        <strain evidence="12">DER-2019</strain>
    </source>
</reference>
<dbReference type="InterPro" id="IPR003141">
    <property type="entry name" value="Pol/His_phosphatase_N"/>
</dbReference>
<comment type="similarity">
    <text evidence="2">Belongs to the DNA polymerase type-C family. DnaE subfamily.</text>
</comment>
<keyword evidence="5 12" id="KW-0808">Transferase</keyword>
<comment type="catalytic activity">
    <reaction evidence="10">
        <text>DNA(n) + a 2'-deoxyribonucleoside 5'-triphosphate = DNA(n+1) + diphosphate</text>
        <dbReference type="Rhea" id="RHEA:22508"/>
        <dbReference type="Rhea" id="RHEA-COMP:17339"/>
        <dbReference type="Rhea" id="RHEA-COMP:17340"/>
        <dbReference type="ChEBI" id="CHEBI:33019"/>
        <dbReference type="ChEBI" id="CHEBI:61560"/>
        <dbReference type="ChEBI" id="CHEBI:173112"/>
        <dbReference type="EC" id="2.7.7.7"/>
    </reaction>
</comment>
<dbReference type="GO" id="GO:0003676">
    <property type="term" value="F:nucleic acid binding"/>
    <property type="evidence" value="ECO:0007669"/>
    <property type="project" value="InterPro"/>
</dbReference>
<name>A0A923KWQ9_9FIRM</name>
<accession>A0A923KWQ9</accession>
<evidence type="ECO:0000256" key="9">
    <source>
        <dbReference type="ARBA" id="ARBA00025611"/>
    </source>
</evidence>
<dbReference type="PANTHER" id="PTHR32294">
    <property type="entry name" value="DNA POLYMERASE III SUBUNIT ALPHA"/>
    <property type="match status" value="1"/>
</dbReference>
<organism evidence="12 13">
    <name type="scientific">Acetobacterium paludosum</name>
    <dbReference type="NCBI Taxonomy" id="52693"/>
    <lineage>
        <taxon>Bacteria</taxon>
        <taxon>Bacillati</taxon>
        <taxon>Bacillota</taxon>
        <taxon>Clostridia</taxon>
        <taxon>Eubacteriales</taxon>
        <taxon>Eubacteriaceae</taxon>
        <taxon>Acetobacterium</taxon>
    </lineage>
</organism>